<gene>
    <name evidence="2" type="primary">REX4</name>
    <name evidence="2" type="ORF">SNEC2469_LOCUS12728</name>
</gene>
<name>A0A812RXK3_9DINO</name>
<dbReference type="AlphaFoldDB" id="A0A812RXK3"/>
<dbReference type="Proteomes" id="UP000601435">
    <property type="component" value="Unassembled WGS sequence"/>
</dbReference>
<dbReference type="Gene3D" id="3.30.420.10">
    <property type="entry name" value="Ribonuclease H-like superfamily/Ribonuclease H"/>
    <property type="match status" value="1"/>
</dbReference>
<evidence type="ECO:0000313" key="2">
    <source>
        <dbReference type="EMBL" id="CAE7456953.1"/>
    </source>
</evidence>
<organism evidence="2 3">
    <name type="scientific">Symbiodinium necroappetens</name>
    <dbReference type="NCBI Taxonomy" id="1628268"/>
    <lineage>
        <taxon>Eukaryota</taxon>
        <taxon>Sar</taxon>
        <taxon>Alveolata</taxon>
        <taxon>Dinophyceae</taxon>
        <taxon>Suessiales</taxon>
        <taxon>Symbiodiniaceae</taxon>
        <taxon>Symbiodinium</taxon>
    </lineage>
</organism>
<accession>A0A812RXK3</accession>
<evidence type="ECO:0000259" key="1">
    <source>
        <dbReference type="SMART" id="SM00479"/>
    </source>
</evidence>
<dbReference type="SUPFAM" id="SSF53098">
    <property type="entry name" value="Ribonuclease H-like"/>
    <property type="match status" value="1"/>
</dbReference>
<dbReference type="GO" id="GO:0003676">
    <property type="term" value="F:nucleic acid binding"/>
    <property type="evidence" value="ECO:0007669"/>
    <property type="project" value="InterPro"/>
</dbReference>
<dbReference type="EMBL" id="CAJNJA010020241">
    <property type="protein sequence ID" value="CAE7456953.1"/>
    <property type="molecule type" value="Genomic_DNA"/>
</dbReference>
<dbReference type="InterPro" id="IPR012337">
    <property type="entry name" value="RNaseH-like_sf"/>
</dbReference>
<dbReference type="SMART" id="SM00479">
    <property type="entry name" value="EXOIII"/>
    <property type="match status" value="1"/>
</dbReference>
<feature type="non-terminal residue" evidence="2">
    <location>
        <position position="177"/>
    </location>
</feature>
<sequence length="177" mass="19706">MAFVALDVECAATGRGHNDRAPCRVAVVDFHGGTLLDELVAVPGMVSPLTAITGLTTDQIEGGRPYDDVVADVRTLLGPHVTVVGQAPFVDIEWLGLRAGVDFRESIDIAEHFRTWNAKYEKYDYYSLAMEVYALLGIRMNGSHSPVEDAQLSMTLFREYVRNQRQLEGARRTLRQH</sequence>
<feature type="domain" description="Exonuclease" evidence="1">
    <location>
        <begin position="2"/>
        <end position="166"/>
    </location>
</feature>
<dbReference type="OrthoDB" id="8191639at2759"/>
<proteinExistence type="predicted"/>
<dbReference type="InterPro" id="IPR036397">
    <property type="entry name" value="RNaseH_sf"/>
</dbReference>
<dbReference type="InterPro" id="IPR013520">
    <property type="entry name" value="Ribonucl_H"/>
</dbReference>
<keyword evidence="3" id="KW-1185">Reference proteome</keyword>
<reference evidence="2" key="1">
    <citation type="submission" date="2021-02" db="EMBL/GenBank/DDBJ databases">
        <authorList>
            <person name="Dougan E. K."/>
            <person name="Rhodes N."/>
            <person name="Thang M."/>
            <person name="Chan C."/>
        </authorList>
    </citation>
    <scope>NUCLEOTIDE SEQUENCE</scope>
</reference>
<protein>
    <submittedName>
        <fullName evidence="2">REX4 protein</fullName>
    </submittedName>
</protein>
<comment type="caution">
    <text evidence="2">The sequence shown here is derived from an EMBL/GenBank/DDBJ whole genome shotgun (WGS) entry which is preliminary data.</text>
</comment>
<evidence type="ECO:0000313" key="3">
    <source>
        <dbReference type="Proteomes" id="UP000601435"/>
    </source>
</evidence>